<evidence type="ECO:0000256" key="1">
    <source>
        <dbReference type="ARBA" id="ARBA00001946"/>
    </source>
</evidence>
<comment type="caution">
    <text evidence="7">The sequence shown here is derived from an EMBL/GenBank/DDBJ whole genome shotgun (WGS) entry which is preliminary data.</text>
</comment>
<dbReference type="InterPro" id="IPR011206">
    <property type="entry name" value="Citrate_lyase_beta/mcl1/mcl2"/>
</dbReference>
<dbReference type="EMBL" id="VFOZ01000001">
    <property type="protein sequence ID" value="TQM00705.1"/>
    <property type="molecule type" value="Genomic_DNA"/>
</dbReference>
<name>A0A543CUB0_9ACTN</name>
<dbReference type="GO" id="GO:0016829">
    <property type="term" value="F:lyase activity"/>
    <property type="evidence" value="ECO:0007669"/>
    <property type="project" value="UniProtKB-KW"/>
</dbReference>
<accession>A0A543CUB0</accession>
<protein>
    <submittedName>
        <fullName evidence="7">Citrate lyase subunit beta/citryl-CoA lyase</fullName>
    </submittedName>
</protein>
<evidence type="ECO:0000256" key="4">
    <source>
        <dbReference type="PIRSR" id="PIRSR015582-1"/>
    </source>
</evidence>
<proteinExistence type="predicted"/>
<reference evidence="7 8" key="1">
    <citation type="submission" date="2019-06" db="EMBL/GenBank/DDBJ databases">
        <title>Sequencing the genomes of 1000 actinobacteria strains.</title>
        <authorList>
            <person name="Klenk H.-P."/>
        </authorList>
    </citation>
    <scope>NUCLEOTIDE SEQUENCE [LARGE SCALE GENOMIC DNA]</scope>
    <source>
        <strain evidence="7 8">DSM 102200</strain>
    </source>
</reference>
<evidence type="ECO:0000256" key="3">
    <source>
        <dbReference type="ARBA" id="ARBA00022842"/>
    </source>
</evidence>
<dbReference type="GO" id="GO:0000287">
    <property type="term" value="F:magnesium ion binding"/>
    <property type="evidence" value="ECO:0007669"/>
    <property type="project" value="TreeGrafter"/>
</dbReference>
<dbReference type="PANTHER" id="PTHR32308:SF10">
    <property type="entry name" value="CITRATE LYASE SUBUNIT BETA"/>
    <property type="match status" value="1"/>
</dbReference>
<dbReference type="PANTHER" id="PTHR32308">
    <property type="entry name" value="LYASE BETA SUBUNIT, PUTATIVE (AFU_ORTHOLOGUE AFUA_4G13030)-RELATED"/>
    <property type="match status" value="1"/>
</dbReference>
<dbReference type="Gene3D" id="3.20.20.60">
    <property type="entry name" value="Phosphoenolpyruvate-binding domains"/>
    <property type="match status" value="1"/>
</dbReference>
<feature type="domain" description="HpcH/HpaI aldolase/citrate lyase" evidence="6">
    <location>
        <begin position="9"/>
        <end position="210"/>
    </location>
</feature>
<dbReference type="Proteomes" id="UP000316096">
    <property type="component" value="Unassembled WGS sequence"/>
</dbReference>
<keyword evidence="8" id="KW-1185">Reference proteome</keyword>
<evidence type="ECO:0000256" key="5">
    <source>
        <dbReference type="PIRSR" id="PIRSR015582-2"/>
    </source>
</evidence>
<dbReference type="SUPFAM" id="SSF51621">
    <property type="entry name" value="Phosphoenolpyruvate/pyruvate domain"/>
    <property type="match status" value="1"/>
</dbReference>
<dbReference type="GO" id="GO:0006107">
    <property type="term" value="P:oxaloacetate metabolic process"/>
    <property type="evidence" value="ECO:0007669"/>
    <property type="project" value="TreeGrafter"/>
</dbReference>
<dbReference type="InterPro" id="IPR005000">
    <property type="entry name" value="Aldolase/citrate-lyase_domain"/>
</dbReference>
<feature type="binding site" evidence="5">
    <location>
        <position position="137"/>
    </location>
    <ligand>
        <name>Mg(2+)</name>
        <dbReference type="ChEBI" id="CHEBI:18420"/>
    </ligand>
</feature>
<keyword evidence="2 5" id="KW-0479">Metal-binding</keyword>
<evidence type="ECO:0000313" key="8">
    <source>
        <dbReference type="Proteomes" id="UP000316096"/>
    </source>
</evidence>
<dbReference type="PIRSF" id="PIRSF015582">
    <property type="entry name" value="Cit_lyase_B"/>
    <property type="match status" value="1"/>
</dbReference>
<keyword evidence="3 5" id="KW-0460">Magnesium</keyword>
<dbReference type="InterPro" id="IPR015813">
    <property type="entry name" value="Pyrv/PenolPyrv_kinase-like_dom"/>
</dbReference>
<evidence type="ECO:0000259" key="6">
    <source>
        <dbReference type="Pfam" id="PF03328"/>
    </source>
</evidence>
<evidence type="ECO:0000313" key="7">
    <source>
        <dbReference type="EMBL" id="TQM00705.1"/>
    </source>
</evidence>
<organism evidence="7 8">
    <name type="scientific">Actinoallomurus bryophytorum</name>
    <dbReference type="NCBI Taxonomy" id="1490222"/>
    <lineage>
        <taxon>Bacteria</taxon>
        <taxon>Bacillati</taxon>
        <taxon>Actinomycetota</taxon>
        <taxon>Actinomycetes</taxon>
        <taxon>Streptosporangiales</taxon>
        <taxon>Thermomonosporaceae</taxon>
        <taxon>Actinoallomurus</taxon>
    </lineage>
</organism>
<gene>
    <name evidence="7" type="ORF">FB559_6424</name>
</gene>
<feature type="binding site" evidence="5">
    <location>
        <position position="111"/>
    </location>
    <ligand>
        <name>Mg(2+)</name>
        <dbReference type="ChEBI" id="CHEBI:18420"/>
    </ligand>
</feature>
<keyword evidence="7" id="KW-0456">Lyase</keyword>
<comment type="cofactor">
    <cofactor evidence="1">
        <name>Mg(2+)</name>
        <dbReference type="ChEBI" id="CHEBI:18420"/>
    </cofactor>
</comment>
<evidence type="ECO:0000256" key="2">
    <source>
        <dbReference type="ARBA" id="ARBA00022723"/>
    </source>
</evidence>
<feature type="binding site" evidence="4">
    <location>
        <position position="111"/>
    </location>
    <ligand>
        <name>substrate</name>
    </ligand>
</feature>
<dbReference type="RefSeq" id="WP_246122242.1">
    <property type="nucleotide sequence ID" value="NZ_VFOZ01000001.1"/>
</dbReference>
<dbReference type="Pfam" id="PF03328">
    <property type="entry name" value="HpcH_HpaI"/>
    <property type="match status" value="1"/>
</dbReference>
<dbReference type="InterPro" id="IPR040442">
    <property type="entry name" value="Pyrv_kinase-like_dom_sf"/>
</dbReference>
<dbReference type="AlphaFoldDB" id="A0A543CUB0"/>
<feature type="binding site" evidence="4">
    <location>
        <position position="63"/>
    </location>
    <ligand>
        <name>substrate</name>
    </ligand>
</feature>
<sequence>MTALRGPALLFCPADRPDRYPKAMAAADTVIVDLEDAVASRDRPAARQALLGTPLDPERTIVRVNPAGTEDHSLDLEAVRRTAYRRLMVAKSESAADLGELGEWEIVALCETARGVVNAAEIAAVPSVVALMWGAEDLVASLGGYSSRGPGGGYRDVARTARAQVLLAAGAHGRAAIDAVYLDIKDLDGLAAETEDAVASGFAHKACIHPGQVETVRRGFAPGPDRVEWAQRVLAAGAERGVVRVEGQMVDAPLLAQAKRILDRSDL</sequence>